<dbReference type="AlphaFoldDB" id="A0A165ZTY9"/>
<protein>
    <recommendedName>
        <fullName evidence="1">Glutamine synthetase</fullName>
    </recommendedName>
</protein>
<keyword evidence="8" id="KW-1185">Reference proteome</keyword>
<evidence type="ECO:0000256" key="3">
    <source>
        <dbReference type="PROSITE-ProRule" id="PRU01331"/>
    </source>
</evidence>
<name>A0A165ZTY9_9AGAM</name>
<evidence type="ECO:0000313" key="8">
    <source>
        <dbReference type="Proteomes" id="UP000076532"/>
    </source>
</evidence>
<dbReference type="InterPro" id="IPR008146">
    <property type="entry name" value="Gln_synth_cat_dom"/>
</dbReference>
<dbReference type="STRING" id="436010.A0A165ZTY9"/>
<proteinExistence type="inferred from homology"/>
<keyword evidence="7" id="KW-0808">Transferase</keyword>
<evidence type="ECO:0000256" key="2">
    <source>
        <dbReference type="ARBA" id="ARBA00022598"/>
    </source>
</evidence>
<dbReference type="SMART" id="SM01230">
    <property type="entry name" value="Gln-synt_C"/>
    <property type="match status" value="1"/>
</dbReference>
<feature type="region of interest" description="Disordered" evidence="5">
    <location>
        <begin position="272"/>
        <end position="305"/>
    </location>
</feature>
<accession>A0A165ZTY9</accession>
<dbReference type="EMBL" id="KV417671">
    <property type="protein sequence ID" value="KZP10928.1"/>
    <property type="molecule type" value="Genomic_DNA"/>
</dbReference>
<dbReference type="GO" id="GO:0004356">
    <property type="term" value="F:glutamine synthetase activity"/>
    <property type="evidence" value="ECO:0007669"/>
    <property type="project" value="InterPro"/>
</dbReference>
<keyword evidence="2" id="KW-0436">Ligase</keyword>
<evidence type="ECO:0000313" key="7">
    <source>
        <dbReference type="EMBL" id="KZP10928.1"/>
    </source>
</evidence>
<dbReference type="OrthoDB" id="3364440at2759"/>
<dbReference type="InterPro" id="IPR014746">
    <property type="entry name" value="Gln_synth/guanido_kin_cat_dom"/>
</dbReference>
<dbReference type="PROSITE" id="PS51987">
    <property type="entry name" value="GS_CATALYTIC"/>
    <property type="match status" value="1"/>
</dbReference>
<evidence type="ECO:0000256" key="5">
    <source>
        <dbReference type="SAM" id="MobiDB-lite"/>
    </source>
</evidence>
<sequence length="482" mass="51874">MSFDYGHKYTLQNVAQQTPLYGTTVVGLKAAGVEFVRIQWVDMTNTIRYRVVPIAYFEKLLDSPRPGVAIVRCALGMVYMTLADGFSPIGEYIYVIDMKTIRLCPYAAGHASVMGFFQEKAPVQGPDNQPTVSTNLCPRTNLQRIIDDARDRAGVEFLVGFESEFILLKSNNTLEAVNTHGYGINHALTSGSIEAQVMEEIAHALKDAGIELQMYHSEAASGQYEFVTGPLPPLESADALIHTRETITNIAAKHGLRATLAPRLYMDGPGSSCHTHLSIHPRDSPPPGPATAIAESQSAPPPQESSFLAGLLAHLPAITAFTLPQTSSYGRMVDGVWAGGTYVSWGTENREAPVRLCNAASRSARNFELRFVDGLANPYLALASILGAGTLGVKAQQPLTHADCSTLSAAEMDDAARKAAGITTRMSLNLDESRKALAGDAALQGVLGEELVEKYLSLNKALSEAMDAGTEEEAVARLIESY</sequence>
<evidence type="ECO:0000259" key="6">
    <source>
        <dbReference type="PROSITE" id="PS51987"/>
    </source>
</evidence>
<dbReference type="PANTHER" id="PTHR43785:SF2">
    <property type="entry name" value="TYPE-1 GLUTAMINE SYNTHETASE 1"/>
    <property type="match status" value="1"/>
</dbReference>
<keyword evidence="7" id="KW-0418">Kinase</keyword>
<gene>
    <name evidence="7" type="ORF">FIBSPDRAFT_800718</name>
</gene>
<dbReference type="SUPFAM" id="SSF55931">
    <property type="entry name" value="Glutamine synthetase/guanido kinase"/>
    <property type="match status" value="1"/>
</dbReference>
<dbReference type="Gene3D" id="3.30.590.10">
    <property type="entry name" value="Glutamine synthetase/guanido kinase, catalytic domain"/>
    <property type="match status" value="1"/>
</dbReference>
<dbReference type="Proteomes" id="UP000076532">
    <property type="component" value="Unassembled WGS sequence"/>
</dbReference>
<dbReference type="InterPro" id="IPR036651">
    <property type="entry name" value="Gln_synt_N_sf"/>
</dbReference>
<reference evidence="7 8" key="1">
    <citation type="journal article" date="2016" name="Mol. Biol. Evol.">
        <title>Comparative Genomics of Early-Diverging Mushroom-Forming Fungi Provides Insights into the Origins of Lignocellulose Decay Capabilities.</title>
        <authorList>
            <person name="Nagy L.G."/>
            <person name="Riley R."/>
            <person name="Tritt A."/>
            <person name="Adam C."/>
            <person name="Daum C."/>
            <person name="Floudas D."/>
            <person name="Sun H."/>
            <person name="Yadav J.S."/>
            <person name="Pangilinan J."/>
            <person name="Larsson K.H."/>
            <person name="Matsuura K."/>
            <person name="Barry K."/>
            <person name="Labutti K."/>
            <person name="Kuo R."/>
            <person name="Ohm R.A."/>
            <person name="Bhattacharya S.S."/>
            <person name="Shirouzu T."/>
            <person name="Yoshinaga Y."/>
            <person name="Martin F.M."/>
            <person name="Grigoriev I.V."/>
            <person name="Hibbett D.S."/>
        </authorList>
    </citation>
    <scope>NUCLEOTIDE SEQUENCE [LARGE SCALE GENOMIC DNA]</scope>
    <source>
        <strain evidence="7 8">CBS 109695</strain>
    </source>
</reference>
<dbReference type="Pfam" id="PF00120">
    <property type="entry name" value="Gln-synt_C"/>
    <property type="match status" value="1"/>
</dbReference>
<dbReference type="PANTHER" id="PTHR43785">
    <property type="entry name" value="GAMMA-GLUTAMYLPUTRESCINE SYNTHETASE"/>
    <property type="match status" value="1"/>
</dbReference>
<feature type="domain" description="GS catalytic" evidence="6">
    <location>
        <begin position="138"/>
        <end position="482"/>
    </location>
</feature>
<organism evidence="7 8">
    <name type="scientific">Athelia psychrophila</name>
    <dbReference type="NCBI Taxonomy" id="1759441"/>
    <lineage>
        <taxon>Eukaryota</taxon>
        <taxon>Fungi</taxon>
        <taxon>Dikarya</taxon>
        <taxon>Basidiomycota</taxon>
        <taxon>Agaricomycotina</taxon>
        <taxon>Agaricomycetes</taxon>
        <taxon>Agaricomycetidae</taxon>
        <taxon>Atheliales</taxon>
        <taxon>Atheliaceae</taxon>
        <taxon>Athelia</taxon>
    </lineage>
</organism>
<evidence type="ECO:0000256" key="4">
    <source>
        <dbReference type="RuleBase" id="RU000384"/>
    </source>
</evidence>
<dbReference type="GO" id="GO:0016301">
    <property type="term" value="F:kinase activity"/>
    <property type="evidence" value="ECO:0007669"/>
    <property type="project" value="UniProtKB-KW"/>
</dbReference>
<dbReference type="Gene3D" id="3.10.20.70">
    <property type="entry name" value="Glutamine synthetase, N-terminal domain"/>
    <property type="match status" value="1"/>
</dbReference>
<evidence type="ECO:0000256" key="1">
    <source>
        <dbReference type="ARBA" id="ARBA00021364"/>
    </source>
</evidence>
<comment type="similarity">
    <text evidence="3 4">Belongs to the glutamine synthetase family.</text>
</comment>
<dbReference type="GO" id="GO:0006542">
    <property type="term" value="P:glutamine biosynthetic process"/>
    <property type="evidence" value="ECO:0007669"/>
    <property type="project" value="InterPro"/>
</dbReference>